<gene>
    <name evidence="2" type="ORF">GCM10011395_11320</name>
</gene>
<dbReference type="EMBL" id="BMDW01000005">
    <property type="protein sequence ID" value="GGA42746.1"/>
    <property type="molecule type" value="Genomic_DNA"/>
</dbReference>
<keyword evidence="1" id="KW-0732">Signal</keyword>
<name>A0ABQ1GFP0_9SPHN</name>
<feature type="chain" id="PRO_5045396095" evidence="1">
    <location>
        <begin position="26"/>
        <end position="405"/>
    </location>
</feature>
<accession>A0ABQ1GFP0</accession>
<keyword evidence="3" id="KW-1185">Reference proteome</keyword>
<protein>
    <submittedName>
        <fullName evidence="2">Uncharacterized protein</fullName>
    </submittedName>
</protein>
<sequence>MPNLGFTKFALAIGGSALVAATAVAPVSAEVVKRGKEGRPLSEIREAPASIYPDLHTIVAQPSPSEVKPEFLGPVVMMKSAHIDLEAGTAELPLRKGKLKDGRPVWFIITDTTDENLSNLHGVNYSPKMAYGLTGNATRHATIGKDGVFTFNTGSVDFKPVLSVVPGPADAPFPPKSFQPGSVGDATYTPMVYVDNSAKSVILNAPVVSMASEAELNAMCDGNVDKSKVHDKVVKICPRDETVTLSLTLGFTFDKPIQYLSTEANNPLVASLENATYTPAMQDLPFALEDASPGESAERIVVVVNGPTGLDNPHRQGLVSALTDGRGPLNILGGIPTINLDYSPMWRLFPAVWTDEAIKKGYRYRMTSALQAAEMSTRGYLKSLDGGDFRAVGFVVNCPVVYRIN</sequence>
<dbReference type="Proteomes" id="UP000618591">
    <property type="component" value="Unassembled WGS sequence"/>
</dbReference>
<evidence type="ECO:0000313" key="2">
    <source>
        <dbReference type="EMBL" id="GGA42746.1"/>
    </source>
</evidence>
<feature type="signal peptide" evidence="1">
    <location>
        <begin position="1"/>
        <end position="25"/>
    </location>
</feature>
<evidence type="ECO:0000256" key="1">
    <source>
        <dbReference type="SAM" id="SignalP"/>
    </source>
</evidence>
<comment type="caution">
    <text evidence="2">The sequence shown here is derived from an EMBL/GenBank/DDBJ whole genome shotgun (WGS) entry which is preliminary data.</text>
</comment>
<evidence type="ECO:0000313" key="3">
    <source>
        <dbReference type="Proteomes" id="UP000618591"/>
    </source>
</evidence>
<organism evidence="2 3">
    <name type="scientific">Sphingomonas psychrolutea</name>
    <dbReference type="NCBI Taxonomy" id="1259676"/>
    <lineage>
        <taxon>Bacteria</taxon>
        <taxon>Pseudomonadati</taxon>
        <taxon>Pseudomonadota</taxon>
        <taxon>Alphaproteobacteria</taxon>
        <taxon>Sphingomonadales</taxon>
        <taxon>Sphingomonadaceae</taxon>
        <taxon>Sphingomonas</taxon>
    </lineage>
</organism>
<reference evidence="3" key="1">
    <citation type="journal article" date="2019" name="Int. J. Syst. Evol. Microbiol.">
        <title>The Global Catalogue of Microorganisms (GCM) 10K type strain sequencing project: providing services to taxonomists for standard genome sequencing and annotation.</title>
        <authorList>
            <consortium name="The Broad Institute Genomics Platform"/>
            <consortium name="The Broad Institute Genome Sequencing Center for Infectious Disease"/>
            <person name="Wu L."/>
            <person name="Ma J."/>
        </authorList>
    </citation>
    <scope>NUCLEOTIDE SEQUENCE [LARGE SCALE GENOMIC DNA]</scope>
    <source>
        <strain evidence="3">CGMCC 1.10106</strain>
    </source>
</reference>
<proteinExistence type="predicted"/>
<dbReference type="RefSeq" id="WP_188445900.1">
    <property type="nucleotide sequence ID" value="NZ_BMDW01000005.1"/>
</dbReference>